<dbReference type="Proteomes" id="UP001165653">
    <property type="component" value="Unassembled WGS sequence"/>
</dbReference>
<accession>A0ABT3G488</accession>
<name>A0ABT3G488_9BACT</name>
<reference evidence="2" key="1">
    <citation type="submission" date="2022-10" db="EMBL/GenBank/DDBJ databases">
        <title>Luteolibacter sp. GHJ8, whole genome shotgun sequencing project.</title>
        <authorList>
            <person name="Zhao G."/>
            <person name="Shen L."/>
        </authorList>
    </citation>
    <scope>NUCLEOTIDE SEQUENCE</scope>
    <source>
        <strain evidence="2">GHJ8</strain>
    </source>
</reference>
<evidence type="ECO:0000313" key="3">
    <source>
        <dbReference type="Proteomes" id="UP001165653"/>
    </source>
</evidence>
<protein>
    <submittedName>
        <fullName evidence="2">Uncharacterized protein</fullName>
    </submittedName>
</protein>
<dbReference type="EMBL" id="JAPDDR010000006">
    <property type="protein sequence ID" value="MCW1914477.1"/>
    <property type="molecule type" value="Genomic_DNA"/>
</dbReference>
<feature type="region of interest" description="Disordered" evidence="1">
    <location>
        <begin position="1"/>
        <end position="52"/>
    </location>
</feature>
<proteinExistence type="predicted"/>
<organism evidence="2 3">
    <name type="scientific">Luteolibacter rhizosphaerae</name>
    <dbReference type="NCBI Taxonomy" id="2989719"/>
    <lineage>
        <taxon>Bacteria</taxon>
        <taxon>Pseudomonadati</taxon>
        <taxon>Verrucomicrobiota</taxon>
        <taxon>Verrucomicrobiia</taxon>
        <taxon>Verrucomicrobiales</taxon>
        <taxon>Verrucomicrobiaceae</taxon>
        <taxon>Luteolibacter</taxon>
    </lineage>
</organism>
<keyword evidence="3" id="KW-1185">Reference proteome</keyword>
<gene>
    <name evidence="2" type="ORF">OJ996_12890</name>
</gene>
<evidence type="ECO:0000313" key="2">
    <source>
        <dbReference type="EMBL" id="MCW1914477.1"/>
    </source>
</evidence>
<comment type="caution">
    <text evidence="2">The sequence shown here is derived from an EMBL/GenBank/DDBJ whole genome shotgun (WGS) entry which is preliminary data.</text>
</comment>
<sequence>MAAYFSLNRQGSESPSKGGGISSVSPTENVVPANPAQTKRTRKRLDNPSPAEAEKELRRLAGSAAYDGDFDNVQVLHEIRRLKRLVNALDLEAVRRLREDSSLLEKSGMKGEGFSEAKAILSLLDRRYGLLAPEEVLTKELYQSFQSQTEKSRRYGEMLEGVAQSDPVASLRFWKKHLKGRSGEEQELLSPGNNILTLIRGATEGDSSGTWDMIQQLECEVPRSHLELNYFRALPAGTNWEEVREHLAQSESGILKDGTLSLAASAFVSSWAKHDPTAAISWLDQIHKSLPGSEIKSDSGHPSLSSGYAAALHPWMIEDPEASLRWLKEWQPAHFGKSEIVQEMIQEGVGPLEKDLLAMIEDANEVQEIVLSLAERARYRERIDQLLELDAVSEQTREQLRSRREQIAP</sequence>
<evidence type="ECO:0000256" key="1">
    <source>
        <dbReference type="SAM" id="MobiDB-lite"/>
    </source>
</evidence>